<accession>A0ABU3PPL6</accession>
<dbReference type="InterPro" id="IPR046706">
    <property type="entry name" value="DUF6779"/>
</dbReference>
<dbReference type="RefSeq" id="WP_315644515.1">
    <property type="nucleotide sequence ID" value="NZ_JARUHM010000013.1"/>
</dbReference>
<comment type="caution">
    <text evidence="5">The sequence shown here is derived from an EMBL/GenBank/DDBJ whole genome shotgun (WGS) entry which is preliminary data.</text>
</comment>
<feature type="compositionally biased region" description="Basic and acidic residues" evidence="2">
    <location>
        <begin position="164"/>
        <end position="179"/>
    </location>
</feature>
<feature type="transmembrane region" description="Helical" evidence="3">
    <location>
        <begin position="12"/>
        <end position="29"/>
    </location>
</feature>
<feature type="compositionally biased region" description="Basic and acidic residues" evidence="2">
    <location>
        <begin position="281"/>
        <end position="299"/>
    </location>
</feature>
<feature type="transmembrane region" description="Helical" evidence="3">
    <location>
        <begin position="35"/>
        <end position="55"/>
    </location>
</feature>
<dbReference type="Pfam" id="PF20570">
    <property type="entry name" value="DUF6779"/>
    <property type="match status" value="1"/>
</dbReference>
<evidence type="ECO:0000256" key="2">
    <source>
        <dbReference type="SAM" id="MobiDB-lite"/>
    </source>
</evidence>
<dbReference type="EMBL" id="JARUHM010000013">
    <property type="protein sequence ID" value="MDT9411761.1"/>
    <property type="molecule type" value="Genomic_DNA"/>
</dbReference>
<sequence>MERMEKDNGQKLLIALVVLSLIASVVMLITGNVGALKIALLASLWAAVIGFFLVSRYRTQAELARAELEIEREHHKSEIDAARETEQQLRQRDEETLEKIKEQLNEVRTQLESLTGQVFTEPAMLRAQARRIHEIEAATPDVAPSVSENIAEVVSRFTPTTAEKTPEPARSPRVDETAEFKIPAPEAPKPKAGKRDKPKPAPEKKQTKKQELHIPGAKFQDYLDKPAPKPTIAEPQGAYFDQKSFRDAVAEKETLAKKSDNKARPFDTGQFAKVDWLQGRGSEEKKNEPHGRRRRDEHNNSVSVADLLKRNQK</sequence>
<protein>
    <recommendedName>
        <fullName evidence="4">DUF6779 domain-containing protein</fullName>
    </recommendedName>
</protein>
<keyword evidence="6" id="KW-1185">Reference proteome</keyword>
<dbReference type="Proteomes" id="UP001265983">
    <property type="component" value="Unassembled WGS sequence"/>
</dbReference>
<keyword evidence="3" id="KW-0812">Transmembrane</keyword>
<organism evidence="5 6">
    <name type="scientific">Corynebacterium rouxii</name>
    <dbReference type="NCBI Taxonomy" id="2719119"/>
    <lineage>
        <taxon>Bacteria</taxon>
        <taxon>Bacillati</taxon>
        <taxon>Actinomycetota</taxon>
        <taxon>Actinomycetes</taxon>
        <taxon>Mycobacteriales</taxon>
        <taxon>Corynebacteriaceae</taxon>
        <taxon>Corynebacterium</taxon>
    </lineage>
</organism>
<keyword evidence="1" id="KW-0175">Coiled coil</keyword>
<feature type="compositionally biased region" description="Basic and acidic residues" evidence="2">
    <location>
        <begin position="243"/>
        <end position="265"/>
    </location>
</feature>
<evidence type="ECO:0000259" key="4">
    <source>
        <dbReference type="Pfam" id="PF20570"/>
    </source>
</evidence>
<evidence type="ECO:0000313" key="6">
    <source>
        <dbReference type="Proteomes" id="UP001265983"/>
    </source>
</evidence>
<keyword evidence="3" id="KW-1133">Transmembrane helix</keyword>
<feature type="region of interest" description="Disordered" evidence="2">
    <location>
        <begin position="157"/>
        <end position="313"/>
    </location>
</feature>
<evidence type="ECO:0000256" key="3">
    <source>
        <dbReference type="SAM" id="Phobius"/>
    </source>
</evidence>
<feature type="domain" description="DUF6779" evidence="4">
    <location>
        <begin position="36"/>
        <end position="131"/>
    </location>
</feature>
<name>A0ABU3PPL6_9CORY</name>
<feature type="compositionally biased region" description="Basic and acidic residues" evidence="2">
    <location>
        <begin position="193"/>
        <end position="212"/>
    </location>
</feature>
<gene>
    <name evidence="5" type="ORF">P8T80_10345</name>
</gene>
<feature type="coiled-coil region" evidence="1">
    <location>
        <begin position="58"/>
        <end position="117"/>
    </location>
</feature>
<evidence type="ECO:0000256" key="1">
    <source>
        <dbReference type="SAM" id="Coils"/>
    </source>
</evidence>
<keyword evidence="3" id="KW-0472">Membrane</keyword>
<reference evidence="5 6" key="1">
    <citation type="submission" date="2023-03" db="EMBL/GenBank/DDBJ databases">
        <title>Whole genome sequence of the first Corynebacterium rouxii strains isolated in Brazil: a recent member of Corynebacterium diphtheriae complex.</title>
        <authorList>
            <person name="Vieira V."/>
            <person name="Ramos J.N."/>
            <person name="Araujo M.R.B."/>
            <person name="Baio P.V."/>
            <person name="Sant'Anna L.O."/>
            <person name="Veras J.F.C."/>
            <person name="Vieira E.M.D."/>
            <person name="Sousa M.A.B."/>
            <person name="Camargo C.H."/>
            <person name="Sacchi C.T."/>
            <person name="Campos K.R."/>
            <person name="Santos M.B.N."/>
            <person name="Bokermann S."/>
            <person name="Alvim L.B."/>
            <person name="Santos L.S."/>
            <person name="Mattos-Guaraldi A.L."/>
        </authorList>
    </citation>
    <scope>NUCLEOTIDE SEQUENCE [LARGE SCALE GENOMIC DNA]</scope>
    <source>
        <strain evidence="5 6">70862</strain>
    </source>
</reference>
<evidence type="ECO:0000313" key="5">
    <source>
        <dbReference type="EMBL" id="MDT9411761.1"/>
    </source>
</evidence>
<proteinExistence type="predicted"/>